<protein>
    <submittedName>
        <fullName evidence="1">Uncharacterized protein</fullName>
    </submittedName>
</protein>
<evidence type="ECO:0000313" key="1">
    <source>
        <dbReference type="EMBL" id="AFU87885.1"/>
    </source>
</evidence>
<dbReference type="OrthoDB" id="17079at10239"/>
<keyword evidence="2" id="KW-1185">Reference proteome</keyword>
<dbReference type="Proteomes" id="UP000000463">
    <property type="component" value="Segment"/>
</dbReference>
<proteinExistence type="predicted"/>
<evidence type="ECO:0000313" key="2">
    <source>
        <dbReference type="Proteomes" id="UP000000463"/>
    </source>
</evidence>
<gene>
    <name evidence="1" type="ORF">CcrColossus_gp015</name>
</gene>
<dbReference type="RefSeq" id="YP_006988249.1">
    <property type="nucleotide sequence ID" value="NC_019406.1"/>
</dbReference>
<dbReference type="GeneID" id="13994944"/>
<name>K4JU95_9CAUD</name>
<organism evidence="1 2">
    <name type="scientific">Caulobacter phage CcrColossus</name>
    <dbReference type="NCBI Taxonomy" id="1211640"/>
    <lineage>
        <taxon>Viruses</taxon>
        <taxon>Duplodnaviria</taxon>
        <taxon>Heunggongvirae</taxon>
        <taxon>Uroviricota</taxon>
        <taxon>Caudoviricetes</taxon>
        <taxon>Jeanschmidtviridae</taxon>
        <taxon>Colossusvirus</taxon>
        <taxon>Colossusvirus colossus</taxon>
    </lineage>
</organism>
<accession>K4JU95</accession>
<reference evidence="1 2" key="1">
    <citation type="journal article" date="2012" name="BMC Genomics">
        <title>The Caulobacter crescentus phage phiCbK: genomics of a canonical phage.</title>
        <authorList>
            <person name="Gill J.J."/>
            <person name="Berry J.D."/>
            <person name="Russell W.K."/>
            <person name="Lessor L."/>
            <person name="Escobar Garcia D.A."/>
            <person name="Hernandez D."/>
            <person name="Kane A."/>
            <person name="Keene J."/>
            <person name="Maddox M."/>
            <person name="Martin R."/>
            <person name="Mohan S."/>
            <person name="Thorn A.M."/>
            <person name="Russell D.H."/>
            <person name="Young R."/>
        </authorList>
    </citation>
    <scope>NUCLEOTIDE SEQUENCE [LARGE SCALE GENOMIC DNA]</scope>
</reference>
<dbReference type="KEGG" id="vg:13994944"/>
<sequence length="215" mass="24609">MARTVTKQVFEYDELTPAAQEKARDWFRDMQDRSGDNSFAEPVLEEVARIADMLGIALKIDRDGEPAILWSGFYSQGDGASFEGRYAAPEKPALEAIKAEFPSELKLHAIAAELDAFQDRRRRRLVADITRNGRTNYVHPYTVDIDVFVTDDDGEESNVDDTTEKAIAAELRNFMDWIWRQLMAAYEAEREDDAIADNIRANEYEFEADGRRTRD</sequence>
<dbReference type="EMBL" id="JX100810">
    <property type="protein sequence ID" value="AFU87885.1"/>
    <property type="molecule type" value="Genomic_DNA"/>
</dbReference>